<name>A0ACC7LQ60_9PSED</name>
<organism evidence="1 2">
    <name type="scientific">Pseudomonas caricapapayae</name>
    <dbReference type="NCBI Taxonomy" id="46678"/>
    <lineage>
        <taxon>Bacteria</taxon>
        <taxon>Pseudomonadati</taxon>
        <taxon>Pseudomonadota</taxon>
        <taxon>Gammaproteobacteria</taxon>
        <taxon>Pseudomonadales</taxon>
        <taxon>Pseudomonadaceae</taxon>
        <taxon>Pseudomonas</taxon>
    </lineage>
</organism>
<protein>
    <submittedName>
        <fullName evidence="1">Uncharacterized protein</fullName>
    </submittedName>
</protein>
<evidence type="ECO:0000313" key="1">
    <source>
        <dbReference type="EMBL" id="MFJ1336691.1"/>
    </source>
</evidence>
<gene>
    <name evidence="1" type="ORF">ACIKP7_00955</name>
</gene>
<accession>A0ACC7LQ60</accession>
<keyword evidence="2" id="KW-1185">Reference proteome</keyword>
<dbReference type="Proteomes" id="UP001615411">
    <property type="component" value="Unassembled WGS sequence"/>
</dbReference>
<proteinExistence type="predicted"/>
<reference evidence="1" key="1">
    <citation type="submission" date="2024-10" db="EMBL/GenBank/DDBJ databases">
        <title>Aeromonas and Pseudomonas from the Cagarras Archipelago, Rio de Janeiro, Brazil.</title>
        <authorList>
            <person name="Canellas A.L.B."/>
            <person name="Laport M.S."/>
        </authorList>
    </citation>
    <scope>NUCLEOTIDE SEQUENCE</scope>
    <source>
        <strain evidence="1">ACP-7</strain>
    </source>
</reference>
<dbReference type="EMBL" id="JBIUGF010000002">
    <property type="protein sequence ID" value="MFJ1336691.1"/>
    <property type="molecule type" value="Genomic_DNA"/>
</dbReference>
<comment type="caution">
    <text evidence="1">The sequence shown here is derived from an EMBL/GenBank/DDBJ whole genome shotgun (WGS) entry which is preliminary data.</text>
</comment>
<evidence type="ECO:0000313" key="2">
    <source>
        <dbReference type="Proteomes" id="UP001615411"/>
    </source>
</evidence>
<sequence length="136" mass="14934">MTLILSHGPWSIAIAKPVDSRPDFQTRYTLSEDKKVDTTYRWDWTGQSLAGVSKCTFSFAKIGVQPPIAWSTSRNHNAWSTTAQASSSAEAGYVHIELNARYCWGSDLIAGRAMEIWHALIKGDAVDTAPEGNCSV</sequence>